<proteinExistence type="predicted"/>
<sequence length="105" mass="11992">MNQLKGILLEISTFKCLPSFSKWSKTSLVNCGSSFLTPQETRITEILNYVVFNSSKNGRPVPPQERGPLNNSYELKRAIKHIIKYPYGRYVPCYQVVIISACYTL</sequence>
<organism evidence="1 2">
    <name type="scientific">Caerostris extrusa</name>
    <name type="common">Bark spider</name>
    <name type="synonym">Caerostris bankana</name>
    <dbReference type="NCBI Taxonomy" id="172846"/>
    <lineage>
        <taxon>Eukaryota</taxon>
        <taxon>Metazoa</taxon>
        <taxon>Ecdysozoa</taxon>
        <taxon>Arthropoda</taxon>
        <taxon>Chelicerata</taxon>
        <taxon>Arachnida</taxon>
        <taxon>Araneae</taxon>
        <taxon>Araneomorphae</taxon>
        <taxon>Entelegynae</taxon>
        <taxon>Araneoidea</taxon>
        <taxon>Araneidae</taxon>
        <taxon>Caerostris</taxon>
    </lineage>
</organism>
<gene>
    <name evidence="1" type="ORF">CEXT_101481</name>
</gene>
<name>A0AAV4TE66_CAEEX</name>
<accession>A0AAV4TE66</accession>
<comment type="caution">
    <text evidence="1">The sequence shown here is derived from an EMBL/GenBank/DDBJ whole genome shotgun (WGS) entry which is preliminary data.</text>
</comment>
<evidence type="ECO:0000313" key="1">
    <source>
        <dbReference type="EMBL" id="GIY43672.1"/>
    </source>
</evidence>
<evidence type="ECO:0000313" key="2">
    <source>
        <dbReference type="Proteomes" id="UP001054945"/>
    </source>
</evidence>
<reference evidence="1 2" key="1">
    <citation type="submission" date="2021-06" db="EMBL/GenBank/DDBJ databases">
        <title>Caerostris extrusa draft genome.</title>
        <authorList>
            <person name="Kono N."/>
            <person name="Arakawa K."/>
        </authorList>
    </citation>
    <scope>NUCLEOTIDE SEQUENCE [LARGE SCALE GENOMIC DNA]</scope>
</reference>
<protein>
    <submittedName>
        <fullName evidence="1">Uncharacterized protein</fullName>
    </submittedName>
</protein>
<keyword evidence="2" id="KW-1185">Reference proteome</keyword>
<dbReference type="Proteomes" id="UP001054945">
    <property type="component" value="Unassembled WGS sequence"/>
</dbReference>
<dbReference type="AlphaFoldDB" id="A0AAV4TE66"/>
<dbReference type="EMBL" id="BPLR01011003">
    <property type="protein sequence ID" value="GIY43672.1"/>
    <property type="molecule type" value="Genomic_DNA"/>
</dbReference>